<evidence type="ECO:0000313" key="3">
    <source>
        <dbReference type="Proteomes" id="UP000789524"/>
    </source>
</evidence>
<feature type="region of interest" description="Disordered" evidence="1">
    <location>
        <begin position="1"/>
        <end position="45"/>
    </location>
</feature>
<dbReference type="AlphaFoldDB" id="A0A8J2VQ54"/>
<proteinExistence type="predicted"/>
<accession>A0A8J2VQ54</accession>
<dbReference type="Proteomes" id="UP000789524">
    <property type="component" value="Unassembled WGS sequence"/>
</dbReference>
<keyword evidence="3" id="KW-1185">Reference proteome</keyword>
<dbReference type="EMBL" id="CAKASE010000045">
    <property type="protein sequence ID" value="CAG9560819.1"/>
    <property type="molecule type" value="Genomic_DNA"/>
</dbReference>
<evidence type="ECO:0000256" key="1">
    <source>
        <dbReference type="SAM" id="MobiDB-lite"/>
    </source>
</evidence>
<dbReference type="OrthoDB" id="6577615at2759"/>
<comment type="caution">
    <text evidence="2">The sequence shown here is derived from an EMBL/GenBank/DDBJ whole genome shotgun (WGS) entry which is preliminary data.</text>
</comment>
<name>A0A8J2VQ54_9NEOP</name>
<sequence length="100" mass="10935">MLFLPSGGGELEGVGESRRGGGGGYVEEGAGDVHTRAAGQVPGARHLRSRTDSRYGWWSGQRVYSEDTGLLAPPRHRITDSAWLKERLRVLAADYGLKRR</sequence>
<reference evidence="2" key="1">
    <citation type="submission" date="2021-09" db="EMBL/GenBank/DDBJ databases">
        <authorList>
            <person name="Martin H S."/>
        </authorList>
    </citation>
    <scope>NUCLEOTIDE SEQUENCE</scope>
</reference>
<organism evidence="2 3">
    <name type="scientific">Danaus chrysippus</name>
    <name type="common">African queen</name>
    <dbReference type="NCBI Taxonomy" id="151541"/>
    <lineage>
        <taxon>Eukaryota</taxon>
        <taxon>Metazoa</taxon>
        <taxon>Ecdysozoa</taxon>
        <taxon>Arthropoda</taxon>
        <taxon>Hexapoda</taxon>
        <taxon>Insecta</taxon>
        <taxon>Pterygota</taxon>
        <taxon>Neoptera</taxon>
        <taxon>Endopterygota</taxon>
        <taxon>Lepidoptera</taxon>
        <taxon>Glossata</taxon>
        <taxon>Ditrysia</taxon>
        <taxon>Papilionoidea</taxon>
        <taxon>Nymphalidae</taxon>
        <taxon>Danainae</taxon>
        <taxon>Danaini</taxon>
        <taxon>Danaina</taxon>
        <taxon>Danaus</taxon>
        <taxon>Anosia</taxon>
    </lineage>
</organism>
<gene>
    <name evidence="2" type="ORF">DCHRY22_LOCUS2421</name>
</gene>
<protein>
    <submittedName>
        <fullName evidence="2">(African queen) hypothetical protein</fullName>
    </submittedName>
</protein>
<evidence type="ECO:0000313" key="2">
    <source>
        <dbReference type="EMBL" id="CAG9560819.1"/>
    </source>
</evidence>
<feature type="compositionally biased region" description="Gly residues" evidence="1">
    <location>
        <begin position="1"/>
        <end position="12"/>
    </location>
</feature>